<feature type="chain" id="PRO_5012633101" description="Carboxylic ester hydrolase" evidence="4">
    <location>
        <begin position="16"/>
        <end position="499"/>
    </location>
</feature>
<dbReference type="Pfam" id="PF00135">
    <property type="entry name" value="COesterase"/>
    <property type="match status" value="2"/>
</dbReference>
<evidence type="ECO:0000313" key="7">
    <source>
        <dbReference type="Proteomes" id="UP000018144"/>
    </source>
</evidence>
<dbReference type="EMBL" id="HF936265">
    <property type="protein sequence ID" value="CCX15899.1"/>
    <property type="molecule type" value="Genomic_DNA"/>
</dbReference>
<dbReference type="InterPro" id="IPR002018">
    <property type="entry name" value="CarbesteraseB"/>
</dbReference>
<dbReference type="InterPro" id="IPR019819">
    <property type="entry name" value="Carboxylesterase_B_CS"/>
</dbReference>
<dbReference type="eggNOG" id="KOG4389">
    <property type="taxonomic scope" value="Eukaryota"/>
</dbReference>
<keyword evidence="7" id="KW-1185">Reference proteome</keyword>
<protein>
    <recommendedName>
        <fullName evidence="3">Carboxylic ester hydrolase</fullName>
        <ecNumber evidence="3">3.1.1.-</ecNumber>
    </recommendedName>
</protein>
<dbReference type="InterPro" id="IPR019826">
    <property type="entry name" value="Carboxylesterase_B_AS"/>
</dbReference>
<dbReference type="PROSITE" id="PS00122">
    <property type="entry name" value="CARBOXYLESTERASE_B_1"/>
    <property type="match status" value="1"/>
</dbReference>
<evidence type="ECO:0000259" key="5">
    <source>
        <dbReference type="Pfam" id="PF00135"/>
    </source>
</evidence>
<gene>
    <name evidence="6" type="ORF">PCON_02358</name>
</gene>
<evidence type="ECO:0000256" key="3">
    <source>
        <dbReference type="RuleBase" id="RU361235"/>
    </source>
</evidence>
<keyword evidence="4" id="KW-0732">Signal</keyword>
<accession>U4LHE1</accession>
<dbReference type="STRING" id="1076935.U4LHE1"/>
<evidence type="ECO:0000256" key="4">
    <source>
        <dbReference type="SAM" id="SignalP"/>
    </source>
</evidence>
<dbReference type="Gene3D" id="3.40.50.1820">
    <property type="entry name" value="alpha/beta hydrolase"/>
    <property type="match status" value="2"/>
</dbReference>
<organism evidence="6 7">
    <name type="scientific">Pyronema omphalodes (strain CBS 100304)</name>
    <name type="common">Pyronema confluens</name>
    <dbReference type="NCBI Taxonomy" id="1076935"/>
    <lineage>
        <taxon>Eukaryota</taxon>
        <taxon>Fungi</taxon>
        <taxon>Dikarya</taxon>
        <taxon>Ascomycota</taxon>
        <taxon>Pezizomycotina</taxon>
        <taxon>Pezizomycetes</taxon>
        <taxon>Pezizales</taxon>
        <taxon>Pyronemataceae</taxon>
        <taxon>Pyronema</taxon>
    </lineage>
</organism>
<dbReference type="SUPFAM" id="SSF53474">
    <property type="entry name" value="alpha/beta-Hydrolases"/>
    <property type="match status" value="1"/>
</dbReference>
<dbReference type="Proteomes" id="UP000018144">
    <property type="component" value="Unassembled WGS sequence"/>
</dbReference>
<reference evidence="6 7" key="1">
    <citation type="journal article" date="2013" name="PLoS Genet.">
        <title>The genome and development-dependent transcriptomes of Pyronema confluens: a window into fungal evolution.</title>
        <authorList>
            <person name="Traeger S."/>
            <person name="Altegoer F."/>
            <person name="Freitag M."/>
            <person name="Gabaldon T."/>
            <person name="Kempken F."/>
            <person name="Kumar A."/>
            <person name="Marcet-Houben M."/>
            <person name="Poggeler S."/>
            <person name="Stajich J.E."/>
            <person name="Nowrousian M."/>
        </authorList>
    </citation>
    <scope>NUCLEOTIDE SEQUENCE [LARGE SCALE GENOMIC DNA]</scope>
    <source>
        <strain evidence="7">CBS 100304</strain>
        <tissue evidence="6">Vegetative mycelium</tissue>
    </source>
</reference>
<evidence type="ECO:0000313" key="6">
    <source>
        <dbReference type="EMBL" id="CCX15899.1"/>
    </source>
</evidence>
<feature type="domain" description="Carboxylesterase type B" evidence="5">
    <location>
        <begin position="18"/>
        <end position="346"/>
    </location>
</feature>
<dbReference type="InterPro" id="IPR050309">
    <property type="entry name" value="Type-B_Carboxylest/Lipase"/>
</dbReference>
<proteinExistence type="inferred from homology"/>
<dbReference type="EC" id="3.1.1.-" evidence="3"/>
<keyword evidence="2 3" id="KW-0378">Hydrolase</keyword>
<name>U4LHE1_PYROM</name>
<sequence length="499" mass="55143">MRFVITIAFALSACALDIPTSSGSVRGFTSEPGVSAYLGIPFAAPPIGELRFQKPQKPNRSQHTINATKFSKACIQFQYKTPVVVKLGGEIPESDQSEDCLYLNIWTPAGRRRERNRKGLATMLWIHGGGYGEGTAGIDAFDGTHIVKNHQDVIVVSINYRLNLFGFPVSPALGGALNLGLLDQRAAVEWVHSNIANFGGDPNRITLFGESAGGSSVSSYAYAYPDDPKVAGLIMQSGTAEILGDPGPEEFLRVSKAVGCDDKDDSKRVKCFKKVDAKTIQGAISNRTLNWYAWPNGGMPGVDNKTVFTMEEFITRGFVGRFAKVPVLVGSNNHEGDFVIPFNAEKGINTTLSDIMTKTLFTCGSALQAMYRANNKVPVYRYRYMARFPSISWYPWMRDGTHFAETPVLFGTMNTMAIRKVDETEKEAIKYMQKLWVAFANNPSDGLKNLGWPKYKTDGKTLAEIFGKNEISMKFVKSDKYDDHCDNPPQVPFDSFTPY</sequence>
<dbReference type="GO" id="GO:0016787">
    <property type="term" value="F:hydrolase activity"/>
    <property type="evidence" value="ECO:0007669"/>
    <property type="project" value="UniProtKB-KW"/>
</dbReference>
<evidence type="ECO:0000256" key="2">
    <source>
        <dbReference type="ARBA" id="ARBA00022801"/>
    </source>
</evidence>
<dbReference type="OMA" id="KTAVMIW"/>
<feature type="signal peptide" evidence="4">
    <location>
        <begin position="1"/>
        <end position="15"/>
    </location>
</feature>
<feature type="domain" description="Carboxylesterase type B" evidence="5">
    <location>
        <begin position="348"/>
        <end position="469"/>
    </location>
</feature>
<comment type="similarity">
    <text evidence="1 3">Belongs to the type-B carboxylesterase/lipase family.</text>
</comment>
<dbReference type="PROSITE" id="PS00941">
    <property type="entry name" value="CARBOXYLESTERASE_B_2"/>
    <property type="match status" value="1"/>
</dbReference>
<evidence type="ECO:0000256" key="1">
    <source>
        <dbReference type="ARBA" id="ARBA00005964"/>
    </source>
</evidence>
<dbReference type="AlphaFoldDB" id="U4LHE1"/>
<dbReference type="ESTHER" id="pyrom-u4lhe1">
    <property type="family name" value="Fungal_carboxylesterase_lipase"/>
</dbReference>
<dbReference type="InterPro" id="IPR029058">
    <property type="entry name" value="AB_hydrolase_fold"/>
</dbReference>
<dbReference type="OrthoDB" id="408631at2759"/>
<dbReference type="PANTHER" id="PTHR11559">
    <property type="entry name" value="CARBOXYLESTERASE"/>
    <property type="match status" value="1"/>
</dbReference>